<dbReference type="RefSeq" id="WP_348523250.1">
    <property type="nucleotide sequence ID" value="NZ_BSNS01000022.1"/>
</dbReference>
<reference evidence="2" key="1">
    <citation type="journal article" date="2019" name="Int. J. Syst. Evol. Microbiol.">
        <title>The Global Catalogue of Microorganisms (GCM) 10K type strain sequencing project: providing services to taxonomists for standard genome sequencing and annotation.</title>
        <authorList>
            <consortium name="The Broad Institute Genomics Platform"/>
            <consortium name="The Broad Institute Genome Sequencing Center for Infectious Disease"/>
            <person name="Wu L."/>
            <person name="Ma J."/>
        </authorList>
    </citation>
    <scope>NUCLEOTIDE SEQUENCE [LARGE SCALE GENOMIC DNA]</scope>
    <source>
        <strain evidence="2">NBRC 112416</strain>
    </source>
</reference>
<sequence length="94" mass="10406">MNDNFDYTHAAELYPGRSMTGRRSGRYMRFPSAAEAVQFAVEKMPRELLRGATLEVDEERFLGEAILGLYMAAGYPLPRVEPGTPLPPTTSNPG</sequence>
<comment type="caution">
    <text evidence="1">The sequence shown here is derived from an EMBL/GenBank/DDBJ whole genome shotgun (WGS) entry which is preliminary data.</text>
</comment>
<keyword evidence="2" id="KW-1185">Reference proteome</keyword>
<dbReference type="Proteomes" id="UP001156691">
    <property type="component" value="Unassembled WGS sequence"/>
</dbReference>
<dbReference type="EMBL" id="BSNS01000022">
    <property type="protein sequence ID" value="GLQ56985.1"/>
    <property type="molecule type" value="Genomic_DNA"/>
</dbReference>
<organism evidence="1 2">
    <name type="scientific">Devosia nitrariae</name>
    <dbReference type="NCBI Taxonomy" id="2071872"/>
    <lineage>
        <taxon>Bacteria</taxon>
        <taxon>Pseudomonadati</taxon>
        <taxon>Pseudomonadota</taxon>
        <taxon>Alphaproteobacteria</taxon>
        <taxon>Hyphomicrobiales</taxon>
        <taxon>Devosiaceae</taxon>
        <taxon>Devosia</taxon>
    </lineage>
</organism>
<evidence type="ECO:0000313" key="2">
    <source>
        <dbReference type="Proteomes" id="UP001156691"/>
    </source>
</evidence>
<gene>
    <name evidence="1" type="ORF">GCM10010862_42440</name>
</gene>
<name>A0ABQ5WAL0_9HYPH</name>
<evidence type="ECO:0000313" key="1">
    <source>
        <dbReference type="EMBL" id="GLQ56985.1"/>
    </source>
</evidence>
<accession>A0ABQ5WAL0</accession>
<protein>
    <submittedName>
        <fullName evidence="1">Uncharacterized protein</fullName>
    </submittedName>
</protein>
<proteinExistence type="predicted"/>